<dbReference type="Proteomes" id="UP001620514">
    <property type="component" value="Unassembled WGS sequence"/>
</dbReference>
<protein>
    <submittedName>
        <fullName evidence="1">Uncharacterized protein</fullName>
    </submittedName>
</protein>
<comment type="caution">
    <text evidence="1">The sequence shown here is derived from an EMBL/GenBank/DDBJ whole genome shotgun (WGS) entry which is preliminary data.</text>
</comment>
<evidence type="ECO:0000313" key="1">
    <source>
        <dbReference type="EMBL" id="MFK4443640.1"/>
    </source>
</evidence>
<name>A0ABW8MIZ0_9BURK</name>
<gene>
    <name evidence="1" type="ORF">ABH943_003662</name>
</gene>
<sequence>MQPGFEHLYRRMMGIESCSYEVLPMRPAFFLPVRSQTPIVCVQ</sequence>
<accession>A0ABW8MIZ0</accession>
<evidence type="ECO:0000313" key="2">
    <source>
        <dbReference type="Proteomes" id="UP001620514"/>
    </source>
</evidence>
<reference evidence="1 2" key="1">
    <citation type="submission" date="2024-10" db="EMBL/GenBank/DDBJ databases">
        <authorList>
            <person name="Deangelis K."/>
            <person name="Huntemann M."/>
            <person name="Clum A."/>
            <person name="Wang J."/>
            <person name="Palaniappan K."/>
            <person name="Ritter S."/>
            <person name="Chen I.-M."/>
            <person name="Stamatis D."/>
            <person name="Reddy T."/>
            <person name="O'Malley R."/>
            <person name="Daum C."/>
            <person name="Ng V."/>
            <person name="Ivanova N."/>
            <person name="Kyrpides N."/>
            <person name="Woyke T."/>
        </authorList>
    </citation>
    <scope>NUCLEOTIDE SEQUENCE [LARGE SCALE GENOMIC DNA]</scope>
    <source>
        <strain evidence="1 2">GAS97</strain>
    </source>
</reference>
<dbReference type="EMBL" id="JBIYDN010000010">
    <property type="protein sequence ID" value="MFK4443640.1"/>
    <property type="molecule type" value="Genomic_DNA"/>
</dbReference>
<organism evidence="1 2">
    <name type="scientific">Caballeronia udeis</name>
    <dbReference type="NCBI Taxonomy" id="1232866"/>
    <lineage>
        <taxon>Bacteria</taxon>
        <taxon>Pseudomonadati</taxon>
        <taxon>Pseudomonadota</taxon>
        <taxon>Betaproteobacteria</taxon>
        <taxon>Burkholderiales</taxon>
        <taxon>Burkholderiaceae</taxon>
        <taxon>Caballeronia</taxon>
    </lineage>
</organism>
<reference evidence="1 2" key="2">
    <citation type="submission" date="2024-11" db="EMBL/GenBank/DDBJ databases">
        <title>Using genomics to understand microbial adaptation to soil warming.</title>
        <authorList>
            <person name="Deangelis K.M. PhD."/>
        </authorList>
    </citation>
    <scope>NUCLEOTIDE SEQUENCE [LARGE SCALE GENOMIC DNA]</scope>
    <source>
        <strain evidence="1 2">GAS97</strain>
    </source>
</reference>
<proteinExistence type="predicted"/>
<keyword evidence="2" id="KW-1185">Reference proteome</keyword>